<keyword evidence="2 5" id="KW-0808">Transferase</keyword>
<evidence type="ECO:0000256" key="2">
    <source>
        <dbReference type="ARBA" id="ARBA00022679"/>
    </source>
</evidence>
<evidence type="ECO:0000313" key="5">
    <source>
        <dbReference type="EMBL" id="RBP37960.1"/>
    </source>
</evidence>
<sequence>MKIVFLVSSMNAGGAERVAATLANAWVQRGDSVTLVATFPHKGVCFYPLSEHVDFVWLADRMQAAPNRVLAGVNKLRALRRLVDEVQPDLVVSFLTNVNVMALLALWGTKVPVIVCERTNPAVSASCGPVLKLMRRLTYPRASVVTVQAPASVAAFKKMVPGIRRLEVIPNPLPPALLEAPLAVRVPDKNGRRTIMAMGRLVPDKQFDLLIRAFTALASQHPEWDLTIWGEGPLRSMLEQQVHAAGLEARIALPGRTETPWSELAGANAFALTSAVEGFPNVLLEAMALGLPCIAFDCPSGPRDMTRDGADALLIPAGDETALSAGLGRLLGDADLRSDLAQRAAKSTRERYALPVVLAGWDALMVKAGAHPDALVQTRSPL</sequence>
<dbReference type="Pfam" id="PF00534">
    <property type="entry name" value="Glycos_transf_1"/>
    <property type="match status" value="1"/>
</dbReference>
<comment type="caution">
    <text evidence="5">The sequence shown here is derived from an EMBL/GenBank/DDBJ whole genome shotgun (WGS) entry which is preliminary data.</text>
</comment>
<name>A0A366H731_9BURK</name>
<keyword evidence="1" id="KW-0328">Glycosyltransferase</keyword>
<feature type="domain" description="Glycosyl transferase family 1" evidence="3">
    <location>
        <begin position="189"/>
        <end position="346"/>
    </location>
</feature>
<dbReference type="OrthoDB" id="570545at2"/>
<dbReference type="InterPro" id="IPR028098">
    <property type="entry name" value="Glyco_trans_4-like_N"/>
</dbReference>
<dbReference type="PANTHER" id="PTHR12526">
    <property type="entry name" value="GLYCOSYLTRANSFERASE"/>
    <property type="match status" value="1"/>
</dbReference>
<dbReference type="RefSeq" id="WP_113934111.1">
    <property type="nucleotide sequence ID" value="NZ_JACCEU010000009.1"/>
</dbReference>
<reference evidence="5 6" key="1">
    <citation type="submission" date="2018-06" db="EMBL/GenBank/DDBJ databases">
        <title>Genomic Encyclopedia of Type Strains, Phase IV (KMG-IV): sequencing the most valuable type-strain genomes for metagenomic binning, comparative biology and taxonomic classification.</title>
        <authorList>
            <person name="Goeker M."/>
        </authorList>
    </citation>
    <scope>NUCLEOTIDE SEQUENCE [LARGE SCALE GENOMIC DNA]</scope>
    <source>
        <strain evidence="5 6">DSM 25520</strain>
    </source>
</reference>
<protein>
    <submittedName>
        <fullName evidence="5">Glycosyltransferase involved in cell wall biosynthesis</fullName>
    </submittedName>
</protein>
<dbReference type="CDD" id="cd03820">
    <property type="entry name" value="GT4_AmsD-like"/>
    <property type="match status" value="1"/>
</dbReference>
<evidence type="ECO:0000259" key="4">
    <source>
        <dbReference type="Pfam" id="PF13579"/>
    </source>
</evidence>
<dbReference type="GO" id="GO:0016757">
    <property type="term" value="F:glycosyltransferase activity"/>
    <property type="evidence" value="ECO:0007669"/>
    <property type="project" value="UniProtKB-KW"/>
</dbReference>
<gene>
    <name evidence="5" type="ORF">DFR37_108143</name>
</gene>
<dbReference type="Pfam" id="PF13579">
    <property type="entry name" value="Glyco_trans_4_4"/>
    <property type="match status" value="1"/>
</dbReference>
<dbReference type="Proteomes" id="UP000253628">
    <property type="component" value="Unassembled WGS sequence"/>
</dbReference>
<organism evidence="5 6">
    <name type="scientific">Eoetvoesiella caeni</name>
    <dbReference type="NCBI Taxonomy" id="645616"/>
    <lineage>
        <taxon>Bacteria</taxon>
        <taxon>Pseudomonadati</taxon>
        <taxon>Pseudomonadota</taxon>
        <taxon>Betaproteobacteria</taxon>
        <taxon>Burkholderiales</taxon>
        <taxon>Alcaligenaceae</taxon>
        <taxon>Eoetvoesiella</taxon>
    </lineage>
</organism>
<accession>A0A366H731</accession>
<evidence type="ECO:0000259" key="3">
    <source>
        <dbReference type="Pfam" id="PF00534"/>
    </source>
</evidence>
<dbReference type="SUPFAM" id="SSF53756">
    <property type="entry name" value="UDP-Glycosyltransferase/glycogen phosphorylase"/>
    <property type="match status" value="1"/>
</dbReference>
<dbReference type="EMBL" id="QNRQ01000008">
    <property type="protein sequence ID" value="RBP37960.1"/>
    <property type="molecule type" value="Genomic_DNA"/>
</dbReference>
<dbReference type="PANTHER" id="PTHR12526:SF510">
    <property type="entry name" value="D-INOSITOL 3-PHOSPHATE GLYCOSYLTRANSFERASE"/>
    <property type="match status" value="1"/>
</dbReference>
<dbReference type="InterPro" id="IPR001296">
    <property type="entry name" value="Glyco_trans_1"/>
</dbReference>
<evidence type="ECO:0000313" key="6">
    <source>
        <dbReference type="Proteomes" id="UP000253628"/>
    </source>
</evidence>
<dbReference type="AlphaFoldDB" id="A0A366H731"/>
<dbReference type="Gene3D" id="3.40.50.2000">
    <property type="entry name" value="Glycogen Phosphorylase B"/>
    <property type="match status" value="2"/>
</dbReference>
<proteinExistence type="predicted"/>
<feature type="domain" description="Glycosyltransferase subfamily 4-like N-terminal" evidence="4">
    <location>
        <begin position="13"/>
        <end position="171"/>
    </location>
</feature>
<evidence type="ECO:0000256" key="1">
    <source>
        <dbReference type="ARBA" id="ARBA00022676"/>
    </source>
</evidence>
<keyword evidence="6" id="KW-1185">Reference proteome</keyword>